<proteinExistence type="inferred from homology"/>
<keyword evidence="6 11" id="KW-0805">Transcription regulation</keyword>
<keyword evidence="15" id="KW-1185">Reference proteome</keyword>
<evidence type="ECO:0000256" key="3">
    <source>
        <dbReference type="ARBA" id="ARBA00019614"/>
    </source>
</evidence>
<accession>A0A7F5QY66</accession>
<dbReference type="GO" id="GO:0045893">
    <property type="term" value="P:positive regulation of DNA-templated transcription"/>
    <property type="evidence" value="ECO:0007669"/>
    <property type="project" value="TreeGrafter"/>
</dbReference>
<evidence type="ECO:0000313" key="15">
    <source>
        <dbReference type="Proteomes" id="UP000192223"/>
    </source>
</evidence>
<keyword evidence="5" id="KW-0677">Repeat</keyword>
<evidence type="ECO:0000259" key="14">
    <source>
        <dbReference type="Pfam" id="PF20719"/>
    </source>
</evidence>
<evidence type="ECO:0000256" key="8">
    <source>
        <dbReference type="ARBA" id="ARBA00023163"/>
    </source>
</evidence>
<feature type="domain" description="Mediator complex subunit Med16 N-terminal" evidence="12">
    <location>
        <begin position="122"/>
        <end position="399"/>
    </location>
</feature>
<evidence type="ECO:0000256" key="5">
    <source>
        <dbReference type="ARBA" id="ARBA00022737"/>
    </source>
</evidence>
<keyword evidence="7 11" id="KW-0010">Activator</keyword>
<dbReference type="PANTHER" id="PTHR13224">
    <property type="entry name" value="THYROID HORMONE RECEPTOR-ASSOCIATED PROTEIN-RELATED"/>
    <property type="match status" value="1"/>
</dbReference>
<evidence type="ECO:0000256" key="1">
    <source>
        <dbReference type="ARBA" id="ARBA00004123"/>
    </source>
</evidence>
<feature type="domain" description="Mediator of RNA polymerase II transcription subunit 16 central helical bridge" evidence="13">
    <location>
        <begin position="458"/>
        <end position="645"/>
    </location>
</feature>
<reference evidence="16" key="1">
    <citation type="submission" date="2025-08" db="UniProtKB">
        <authorList>
            <consortium name="RefSeq"/>
        </authorList>
    </citation>
    <scope>IDENTIFICATION</scope>
    <source>
        <tissue evidence="16">Entire body</tissue>
    </source>
</reference>
<evidence type="ECO:0000259" key="12">
    <source>
        <dbReference type="Pfam" id="PF11635"/>
    </source>
</evidence>
<dbReference type="Pfam" id="PF20719">
    <property type="entry name" value="Med16_C"/>
    <property type="match status" value="1"/>
</dbReference>
<dbReference type="Proteomes" id="UP000192223">
    <property type="component" value="Unplaced"/>
</dbReference>
<dbReference type="InterPro" id="IPR036322">
    <property type="entry name" value="WD40_repeat_dom_sf"/>
</dbReference>
<dbReference type="AlphaFoldDB" id="A0A7F5QY66"/>
<dbReference type="FunCoup" id="A0A7F5QY66">
    <property type="interactions" value="1083"/>
</dbReference>
<comment type="similarity">
    <text evidence="2 11">Belongs to the Mediator complex subunit 16 family.</text>
</comment>
<keyword evidence="4" id="KW-0853">WD repeat</keyword>
<name>A0A7F5QY66_AGRPL</name>
<evidence type="ECO:0000256" key="4">
    <source>
        <dbReference type="ARBA" id="ARBA00022574"/>
    </source>
</evidence>
<evidence type="ECO:0000256" key="2">
    <source>
        <dbReference type="ARBA" id="ARBA00006543"/>
    </source>
</evidence>
<evidence type="ECO:0000256" key="11">
    <source>
        <dbReference type="RuleBase" id="RU364149"/>
    </source>
</evidence>
<dbReference type="Pfam" id="PF20718">
    <property type="entry name" value="Med16_bridge"/>
    <property type="match status" value="1"/>
</dbReference>
<feature type="domain" description="Mediator complex subunit 16 C-terminal" evidence="14">
    <location>
        <begin position="702"/>
        <end position="802"/>
    </location>
</feature>
<dbReference type="InterPro" id="IPR048616">
    <property type="entry name" value="MED16_bridge"/>
</dbReference>
<evidence type="ECO:0000259" key="13">
    <source>
        <dbReference type="Pfam" id="PF20718"/>
    </source>
</evidence>
<dbReference type="SUPFAM" id="SSF50978">
    <property type="entry name" value="WD40 repeat-like"/>
    <property type="match status" value="1"/>
</dbReference>
<dbReference type="CTD" id="10025"/>
<dbReference type="GeneID" id="108740877"/>
<keyword evidence="9 11" id="KW-0539">Nucleus</keyword>
<evidence type="ECO:0000313" key="16">
    <source>
        <dbReference type="RefSeq" id="XP_025830175.1"/>
    </source>
</evidence>
<dbReference type="GO" id="GO:0016592">
    <property type="term" value="C:mediator complex"/>
    <property type="evidence" value="ECO:0007669"/>
    <property type="project" value="InterPro"/>
</dbReference>
<comment type="function">
    <text evidence="11">Component of the Mediator complex, a coactivator involved in the regulated transcription of nearly all RNA polymerase II-dependent genes. Mediator functions as a bridge to convey information from gene-specific regulatory proteins to the basal RNA polymerase II transcription machinery. Mediator is recruited to promoters by direct interactions with regulatory proteins and serves as a scaffold for the assembly of a functional preinitiation complex with RNA polymerase II and the general transcription factors.</text>
</comment>
<comment type="subunit">
    <text evidence="11">Component of the Mediator complex.</text>
</comment>
<comment type="subcellular location">
    <subcellularLocation>
        <location evidence="1 11">Nucleus</location>
    </subcellularLocation>
</comment>
<protein>
    <recommendedName>
        <fullName evidence="3 11">Mediator of RNA polymerase II transcription subunit 16</fullName>
    </recommendedName>
    <alternativeName>
        <fullName evidence="10 11">Mediator complex subunit 16</fullName>
    </alternativeName>
</protein>
<dbReference type="PANTHER" id="PTHR13224:SF6">
    <property type="entry name" value="MEDIATOR OF RNA POLYMERASE II TRANSCRIPTION SUBUNIT 16"/>
    <property type="match status" value="1"/>
</dbReference>
<dbReference type="Pfam" id="PF11635">
    <property type="entry name" value="Med16_N"/>
    <property type="match status" value="1"/>
</dbReference>
<dbReference type="OrthoDB" id="10018574at2759"/>
<dbReference type="InterPro" id="IPR048339">
    <property type="entry name" value="Mediator_Med16_C"/>
</dbReference>
<organism evidence="15 16">
    <name type="scientific">Agrilus planipennis</name>
    <name type="common">Emerald ash borer</name>
    <name type="synonym">Agrilus marcopoli</name>
    <dbReference type="NCBI Taxonomy" id="224129"/>
    <lineage>
        <taxon>Eukaryota</taxon>
        <taxon>Metazoa</taxon>
        <taxon>Ecdysozoa</taxon>
        <taxon>Arthropoda</taxon>
        <taxon>Hexapoda</taxon>
        <taxon>Insecta</taxon>
        <taxon>Pterygota</taxon>
        <taxon>Neoptera</taxon>
        <taxon>Endopterygota</taxon>
        <taxon>Coleoptera</taxon>
        <taxon>Polyphaga</taxon>
        <taxon>Elateriformia</taxon>
        <taxon>Buprestoidea</taxon>
        <taxon>Buprestidae</taxon>
        <taxon>Agrilinae</taxon>
        <taxon>Agrilus</taxon>
    </lineage>
</organism>
<dbReference type="KEGG" id="apln:108740877"/>
<gene>
    <name evidence="16" type="primary">LOC108740877</name>
    <name evidence="11" type="synonym">MED16</name>
</gene>
<dbReference type="InterPro" id="IPR048338">
    <property type="entry name" value="Mediator_Med16"/>
</dbReference>
<sequence length="807" mass="90864">MDHIFSLLRKPSKIINILKQVFSVNSHCISISSKNVVAFSTEIDIDDSTSRAWGSHVYIADLNCPWFVHKILSNSVSVSVLQWDFVGDLLLVGDENGTVRIYKTKDHLLNDWTLVLQTVLLGEHILAAAFFHCGVKINLNLEKKDSASYLEKFQHVKFSSSVRQFGGHPANGVLVLTVTGMLGAILLPQPISQTPMIVATESLGSSRVFIKTADICYGKNGHFLLAVNSGNIISPVQCYKVQVRKVEEKCVITSQSVPSFFLFEGGKDTMMEFMCKDPRSEVTCLKWVLREDADSLVVTANNDNGSCLQIWELREKSLPVHKLLCGNETQYFNTVLWQYQSNFQYNHKLVSIATSKLTILNSMSCGYIVAAFADNSLHCLYRDSLKVISSTTINLNYRPGDDHSSKYLKLNTKIKQIDMSWLGHLLLVIDTEGHLHLFKLPPQIESSTPLTVPYVTTMLEYCLVTGLDWLDLLLAMRPGMLDALCERFTESFSRQTPAVQQFYYNQYLNIKISLYRLSNQGTSKVNDLTHLLMLNSISTAFKSLLRPSEVSSHDKSPADSLANVIAEGQSDVDKVLMHLEAKEFTVEPSALQSLQQLIQWVADLALNLLARLPDSRPSVGKPYEILRDVKAINTLRELLVLIRIWGLLRPACWPVFTKSDNSLDVLALLFRLLSRLVQNINEPDESLIDECCLLPSQVQIQQLQPSCNNRVALACPQLSQQILPLHLEFQTEPECLSNVTDSINNQWVDSIRHIYLGNKPRVVKQCVRCGGTAAITPCTRTAAIRAWNQRWLRTCRCGGLWRIHTYT</sequence>
<evidence type="ECO:0000256" key="9">
    <source>
        <dbReference type="ARBA" id="ARBA00023242"/>
    </source>
</evidence>
<dbReference type="InterPro" id="IPR021665">
    <property type="entry name" value="Mediator_Med16_N"/>
</dbReference>
<evidence type="ECO:0000256" key="6">
    <source>
        <dbReference type="ARBA" id="ARBA00023015"/>
    </source>
</evidence>
<dbReference type="InParanoid" id="A0A7F5QY66"/>
<keyword evidence="8 11" id="KW-0804">Transcription</keyword>
<evidence type="ECO:0000256" key="10">
    <source>
        <dbReference type="ARBA" id="ARBA00032015"/>
    </source>
</evidence>
<evidence type="ECO:0000256" key="7">
    <source>
        <dbReference type="ARBA" id="ARBA00023159"/>
    </source>
</evidence>
<dbReference type="RefSeq" id="XP_025830175.1">
    <property type="nucleotide sequence ID" value="XM_025974390.1"/>
</dbReference>